<evidence type="ECO:0000313" key="2">
    <source>
        <dbReference type="EMBL" id="SFC60489.1"/>
    </source>
</evidence>
<feature type="transmembrane region" description="Helical" evidence="1">
    <location>
        <begin position="193"/>
        <end position="211"/>
    </location>
</feature>
<feature type="transmembrane region" description="Helical" evidence="1">
    <location>
        <begin position="12"/>
        <end position="36"/>
    </location>
</feature>
<dbReference type="STRING" id="1164594.SAMN05216204_1087"/>
<protein>
    <submittedName>
        <fullName evidence="2">Uncharacterized protein</fullName>
    </submittedName>
</protein>
<name>A0A1I1KI79_9BURK</name>
<keyword evidence="1" id="KW-1133">Transmembrane helix</keyword>
<accession>A0A1I1KI79</accession>
<evidence type="ECO:0000256" key="1">
    <source>
        <dbReference type="SAM" id="Phobius"/>
    </source>
</evidence>
<evidence type="ECO:0000313" key="3">
    <source>
        <dbReference type="Proteomes" id="UP000198639"/>
    </source>
</evidence>
<sequence>MPSIMDFPLPQLLNLAAHIGAGIAAICLGMAMLAGAKGTPTHRSRGRLFAALTLAVCGTAIIGNVFFRFVPVFAVLTVLVTYQLLSGWHVVYTKAAGPNRFDALLGVCAAAWTIGLVPVLLAAGDKGGAAPPVIHASLGALAFLLAYDAARWCFPTRWHASLWRVEHIYKLVASLFGMLSAAVGNLVRVGQPWSQLLPSVLGMLAIALFIWRELRLRRRAASAGAHCAVASE</sequence>
<feature type="transmembrane region" description="Helical" evidence="1">
    <location>
        <begin position="103"/>
        <end position="123"/>
    </location>
</feature>
<organism evidence="2 3">
    <name type="scientific">Massilia yuzhufengensis</name>
    <dbReference type="NCBI Taxonomy" id="1164594"/>
    <lineage>
        <taxon>Bacteria</taxon>
        <taxon>Pseudomonadati</taxon>
        <taxon>Pseudomonadota</taxon>
        <taxon>Betaproteobacteria</taxon>
        <taxon>Burkholderiales</taxon>
        <taxon>Oxalobacteraceae</taxon>
        <taxon>Telluria group</taxon>
        <taxon>Massilia</taxon>
    </lineage>
</organism>
<feature type="transmembrane region" description="Helical" evidence="1">
    <location>
        <begin position="129"/>
        <end position="147"/>
    </location>
</feature>
<keyword evidence="1" id="KW-0812">Transmembrane</keyword>
<dbReference type="RefSeq" id="WP_091873998.1">
    <property type="nucleotide sequence ID" value="NZ_FOLD01000008.1"/>
</dbReference>
<keyword evidence="3" id="KW-1185">Reference proteome</keyword>
<dbReference type="AlphaFoldDB" id="A0A1I1KI79"/>
<reference evidence="3" key="1">
    <citation type="submission" date="2016-10" db="EMBL/GenBank/DDBJ databases">
        <authorList>
            <person name="Varghese N."/>
            <person name="Submissions S."/>
        </authorList>
    </citation>
    <scope>NUCLEOTIDE SEQUENCE [LARGE SCALE GENOMIC DNA]</scope>
    <source>
        <strain evidence="3">CGMCC 1.12041</strain>
    </source>
</reference>
<feature type="transmembrane region" description="Helical" evidence="1">
    <location>
        <begin position="168"/>
        <end position="187"/>
    </location>
</feature>
<keyword evidence="1" id="KW-0472">Membrane</keyword>
<proteinExistence type="predicted"/>
<dbReference type="OrthoDB" id="5984490at2"/>
<feature type="transmembrane region" description="Helical" evidence="1">
    <location>
        <begin position="48"/>
        <end position="67"/>
    </location>
</feature>
<dbReference type="EMBL" id="FOLD01000008">
    <property type="protein sequence ID" value="SFC60489.1"/>
    <property type="molecule type" value="Genomic_DNA"/>
</dbReference>
<gene>
    <name evidence="2" type="ORF">SAMN05216204_1087</name>
</gene>
<feature type="transmembrane region" description="Helical" evidence="1">
    <location>
        <begin position="73"/>
        <end position="91"/>
    </location>
</feature>
<dbReference type="Proteomes" id="UP000198639">
    <property type="component" value="Unassembled WGS sequence"/>
</dbReference>